<dbReference type="OrthoDB" id="10254896at2759"/>
<evidence type="ECO:0000256" key="1">
    <source>
        <dbReference type="ARBA" id="ARBA00004138"/>
    </source>
</evidence>
<evidence type="ECO:0000256" key="3">
    <source>
        <dbReference type="ARBA" id="ARBA00023273"/>
    </source>
</evidence>
<evidence type="ECO:0000313" key="6">
    <source>
        <dbReference type="Proteomes" id="UP000835052"/>
    </source>
</evidence>
<reference evidence="5" key="1">
    <citation type="submission" date="2020-10" db="EMBL/GenBank/DDBJ databases">
        <authorList>
            <person name="Kikuchi T."/>
        </authorList>
    </citation>
    <scope>NUCLEOTIDE SEQUENCE</scope>
    <source>
        <strain evidence="5">NKZ352</strain>
    </source>
</reference>
<accession>A0A8S1GNA6</accession>
<evidence type="ECO:0000256" key="4">
    <source>
        <dbReference type="SAM" id="Coils"/>
    </source>
</evidence>
<dbReference type="Proteomes" id="UP000835052">
    <property type="component" value="Unassembled WGS sequence"/>
</dbReference>
<evidence type="ECO:0000313" key="5">
    <source>
        <dbReference type="EMBL" id="CAD6184474.1"/>
    </source>
</evidence>
<proteinExistence type="predicted"/>
<dbReference type="GO" id="GO:0097730">
    <property type="term" value="C:non-motile cilium"/>
    <property type="evidence" value="ECO:0007669"/>
    <property type="project" value="TreeGrafter"/>
</dbReference>
<dbReference type="InterPro" id="IPR028172">
    <property type="entry name" value="FT20"/>
</dbReference>
<dbReference type="PANTHER" id="PTHR31978:SF1">
    <property type="entry name" value="INTRAFLAGELLAR TRANSPORT PROTEIN 20 HOMOLOG"/>
    <property type="match status" value="1"/>
</dbReference>
<dbReference type="GO" id="GO:0061512">
    <property type="term" value="P:protein localization to cilium"/>
    <property type="evidence" value="ECO:0007669"/>
    <property type="project" value="TreeGrafter"/>
</dbReference>
<keyword evidence="3" id="KW-0966">Cell projection</keyword>
<keyword evidence="6" id="KW-1185">Reference proteome</keyword>
<dbReference type="GO" id="GO:0060271">
    <property type="term" value="P:cilium assembly"/>
    <property type="evidence" value="ECO:0007669"/>
    <property type="project" value="TreeGrafter"/>
</dbReference>
<comment type="subcellular location">
    <subcellularLocation>
        <location evidence="1">Cell projection</location>
        <location evidence="1">Cilium</location>
    </subcellularLocation>
</comment>
<gene>
    <name evidence="5" type="ORF">CAUJ_LOCUS393</name>
</gene>
<comment type="caution">
    <text evidence="5">The sequence shown here is derived from an EMBL/GenBank/DDBJ whole genome shotgun (WGS) entry which is preliminary data.</text>
</comment>
<keyword evidence="2 4" id="KW-0175">Coiled coil</keyword>
<evidence type="ECO:0000256" key="2">
    <source>
        <dbReference type="ARBA" id="ARBA00023054"/>
    </source>
</evidence>
<sequence>MTEQILQKAGLYVDDLNRIRLIDPEVADSLQSTHERATELVGHLKAFQNNTSTLIDSMEEVARVVESEKIRALSSKGAANSGKQRESDAQSLQMLIRERQVELERLRVELAAAQKIEQEQKEQINVFSTV</sequence>
<name>A0A8S1GNA6_9PELO</name>
<dbReference type="Pfam" id="PF14931">
    <property type="entry name" value="IFT20"/>
    <property type="match status" value="1"/>
</dbReference>
<dbReference type="GO" id="GO:0005813">
    <property type="term" value="C:centrosome"/>
    <property type="evidence" value="ECO:0007669"/>
    <property type="project" value="TreeGrafter"/>
</dbReference>
<dbReference type="PANTHER" id="PTHR31978">
    <property type="entry name" value="INTRAFLAGELLAR TRANSPORT PROTEIN 20 HOMOLOG"/>
    <property type="match status" value="1"/>
</dbReference>
<protein>
    <recommendedName>
        <fullName evidence="7">Intraflagellar transport protein 20 homolog</fullName>
    </recommendedName>
</protein>
<dbReference type="GO" id="GO:0005737">
    <property type="term" value="C:cytoplasm"/>
    <property type="evidence" value="ECO:0007669"/>
    <property type="project" value="TreeGrafter"/>
</dbReference>
<feature type="coiled-coil region" evidence="4">
    <location>
        <begin position="89"/>
        <end position="123"/>
    </location>
</feature>
<evidence type="ECO:0008006" key="7">
    <source>
        <dbReference type="Google" id="ProtNLM"/>
    </source>
</evidence>
<dbReference type="EMBL" id="CAJGYM010000001">
    <property type="protein sequence ID" value="CAD6184474.1"/>
    <property type="molecule type" value="Genomic_DNA"/>
</dbReference>
<organism evidence="5 6">
    <name type="scientific">Caenorhabditis auriculariae</name>
    <dbReference type="NCBI Taxonomy" id="2777116"/>
    <lineage>
        <taxon>Eukaryota</taxon>
        <taxon>Metazoa</taxon>
        <taxon>Ecdysozoa</taxon>
        <taxon>Nematoda</taxon>
        <taxon>Chromadorea</taxon>
        <taxon>Rhabditida</taxon>
        <taxon>Rhabditina</taxon>
        <taxon>Rhabditomorpha</taxon>
        <taxon>Rhabditoidea</taxon>
        <taxon>Rhabditidae</taxon>
        <taxon>Peloderinae</taxon>
        <taxon>Caenorhabditis</taxon>
    </lineage>
</organism>
<dbReference type="GO" id="GO:0097546">
    <property type="term" value="C:ciliary base"/>
    <property type="evidence" value="ECO:0007669"/>
    <property type="project" value="TreeGrafter"/>
</dbReference>
<dbReference type="GO" id="GO:0036064">
    <property type="term" value="C:ciliary basal body"/>
    <property type="evidence" value="ECO:0007669"/>
    <property type="project" value="TreeGrafter"/>
</dbReference>
<dbReference type="GO" id="GO:0030990">
    <property type="term" value="C:intraciliary transport particle"/>
    <property type="evidence" value="ECO:0007669"/>
    <property type="project" value="TreeGrafter"/>
</dbReference>
<dbReference type="AlphaFoldDB" id="A0A8S1GNA6"/>